<feature type="active site" description="Nucleophile" evidence="4">
    <location>
        <position position="203"/>
    </location>
</feature>
<reference evidence="7" key="1">
    <citation type="submission" date="2023-03" db="EMBL/GenBank/DDBJ databases">
        <title>Massive genome expansion in bonnet fungi (Mycena s.s.) driven by repeated elements and novel gene families across ecological guilds.</title>
        <authorList>
            <consortium name="Lawrence Berkeley National Laboratory"/>
            <person name="Harder C.B."/>
            <person name="Miyauchi S."/>
            <person name="Viragh M."/>
            <person name="Kuo A."/>
            <person name="Thoen E."/>
            <person name="Andreopoulos B."/>
            <person name="Lu D."/>
            <person name="Skrede I."/>
            <person name="Drula E."/>
            <person name="Henrissat B."/>
            <person name="Morin E."/>
            <person name="Kohler A."/>
            <person name="Barry K."/>
            <person name="LaButti K."/>
            <person name="Morin E."/>
            <person name="Salamov A."/>
            <person name="Lipzen A."/>
            <person name="Mereny Z."/>
            <person name="Hegedus B."/>
            <person name="Baldrian P."/>
            <person name="Stursova M."/>
            <person name="Weitz H."/>
            <person name="Taylor A."/>
            <person name="Grigoriev I.V."/>
            <person name="Nagy L.G."/>
            <person name="Martin F."/>
            <person name="Kauserud H."/>
        </authorList>
    </citation>
    <scope>NUCLEOTIDE SEQUENCE</scope>
    <source>
        <strain evidence="7">CBHHK182m</strain>
    </source>
</reference>
<organism evidence="7 8">
    <name type="scientific">Mycena metata</name>
    <dbReference type="NCBI Taxonomy" id="1033252"/>
    <lineage>
        <taxon>Eukaryota</taxon>
        <taxon>Fungi</taxon>
        <taxon>Dikarya</taxon>
        <taxon>Basidiomycota</taxon>
        <taxon>Agaricomycotina</taxon>
        <taxon>Agaricomycetes</taxon>
        <taxon>Agaricomycetidae</taxon>
        <taxon>Agaricales</taxon>
        <taxon>Marasmiineae</taxon>
        <taxon>Mycenaceae</taxon>
        <taxon>Mycena</taxon>
    </lineage>
</organism>
<evidence type="ECO:0000256" key="2">
    <source>
        <dbReference type="ARBA" id="ARBA00022797"/>
    </source>
</evidence>
<keyword evidence="3 7" id="KW-0378">Hydrolase</keyword>
<feature type="active site" description="Proton acceptor" evidence="4">
    <location>
        <position position="390"/>
    </location>
</feature>
<evidence type="ECO:0000256" key="4">
    <source>
        <dbReference type="PIRSR" id="PIRSR001112-1"/>
    </source>
</evidence>
<accession>A0AAD7JXI7</accession>
<keyword evidence="8" id="KW-1185">Reference proteome</keyword>
<dbReference type="EMBL" id="JARKIB010000012">
    <property type="protein sequence ID" value="KAJ7773965.1"/>
    <property type="molecule type" value="Genomic_DNA"/>
</dbReference>
<evidence type="ECO:0000256" key="3">
    <source>
        <dbReference type="ARBA" id="ARBA00022801"/>
    </source>
</evidence>
<proteinExistence type="inferred from homology"/>
<dbReference type="PIRSF" id="PIRSF001112">
    <property type="entry name" value="Epoxide_hydrolase"/>
    <property type="match status" value="1"/>
</dbReference>
<feature type="active site" description="Proton donor" evidence="4">
    <location>
        <position position="336"/>
    </location>
</feature>
<comment type="similarity">
    <text evidence="1">Belongs to the peptidase S33 family.</text>
</comment>
<dbReference type="InterPro" id="IPR016292">
    <property type="entry name" value="Epoxide_hydrolase"/>
</dbReference>
<keyword evidence="2" id="KW-0058">Aromatic hydrocarbons catabolism</keyword>
<keyword evidence="5" id="KW-0732">Signal</keyword>
<dbReference type="PRINTS" id="PR00412">
    <property type="entry name" value="EPOXHYDRLASE"/>
</dbReference>
<feature type="signal peptide" evidence="5">
    <location>
        <begin position="1"/>
        <end position="20"/>
    </location>
</feature>
<name>A0AAD7JXI7_9AGAR</name>
<dbReference type="InterPro" id="IPR010497">
    <property type="entry name" value="Epoxide_hydro_N"/>
</dbReference>
<evidence type="ECO:0000313" key="7">
    <source>
        <dbReference type="EMBL" id="KAJ7773965.1"/>
    </source>
</evidence>
<dbReference type="InterPro" id="IPR000639">
    <property type="entry name" value="Epox_hydrolase-like"/>
</dbReference>
<dbReference type="PANTHER" id="PTHR21661">
    <property type="entry name" value="EPOXIDE HYDROLASE 1-RELATED"/>
    <property type="match status" value="1"/>
</dbReference>
<feature type="chain" id="PRO_5042036190" evidence="5">
    <location>
        <begin position="21"/>
        <end position="432"/>
    </location>
</feature>
<dbReference type="AlphaFoldDB" id="A0AAD7JXI7"/>
<dbReference type="InterPro" id="IPR029058">
    <property type="entry name" value="AB_hydrolase_fold"/>
</dbReference>
<feature type="domain" description="Epoxide hydrolase N-terminal" evidence="6">
    <location>
        <begin position="30"/>
        <end position="134"/>
    </location>
</feature>
<dbReference type="Gene3D" id="3.40.50.1820">
    <property type="entry name" value="alpha/beta hydrolase"/>
    <property type="match status" value="1"/>
</dbReference>
<dbReference type="Pfam" id="PF06441">
    <property type="entry name" value="EHN"/>
    <property type="match status" value="1"/>
</dbReference>
<evidence type="ECO:0000313" key="8">
    <source>
        <dbReference type="Proteomes" id="UP001215598"/>
    </source>
</evidence>
<dbReference type="GO" id="GO:0004301">
    <property type="term" value="F:epoxide hydrolase activity"/>
    <property type="evidence" value="ECO:0007669"/>
    <property type="project" value="TreeGrafter"/>
</dbReference>
<dbReference type="Proteomes" id="UP001215598">
    <property type="component" value="Unassembled WGS sequence"/>
</dbReference>
<gene>
    <name evidence="7" type="ORF">B0H16DRAFT_1304071</name>
</gene>
<dbReference type="GO" id="GO:0097176">
    <property type="term" value="P:epoxide metabolic process"/>
    <property type="evidence" value="ECO:0007669"/>
    <property type="project" value="TreeGrafter"/>
</dbReference>
<evidence type="ECO:0000256" key="5">
    <source>
        <dbReference type="SAM" id="SignalP"/>
    </source>
</evidence>
<dbReference type="PANTHER" id="PTHR21661:SF35">
    <property type="entry name" value="EPOXIDE HYDROLASE"/>
    <property type="match status" value="1"/>
</dbReference>
<evidence type="ECO:0000259" key="6">
    <source>
        <dbReference type="Pfam" id="PF06441"/>
    </source>
</evidence>
<comment type="caution">
    <text evidence="7">The sequence shown here is derived from an EMBL/GenBank/DDBJ whole genome shotgun (WGS) entry which is preliminary data.</text>
</comment>
<evidence type="ECO:0000256" key="1">
    <source>
        <dbReference type="ARBA" id="ARBA00010088"/>
    </source>
</evidence>
<sequence>MRSPLKLLYLFAAAFKFVASATGGPGFEVRPFKINLSGGVPRMKSLIDNTRLPTKPLYDVGQDMGIELDVLRKLRSEWLDDFDWDTQQAELNEFHHYTAVIEGQTVHFIHERSAEEDAIPLILVHGWPGSFQEFIPVIKPLTQPAKTSSGKRVSYNVVVPSLPGFVFSSPPPLNWTVRDTARIFNTLMTDVLGYPTFALHGTDWGSAVAYSLYSSFNETVRAGHFVWVNFVPPTPQELVEKNITLSPAQNITERRSMDWETTGQGYLNEQATKPNDVGFALYDSPVGQLAWIAAKFKLWSDPRAGTPPSLLTNTAILTSVSLYYLTDSFLSAVWIYAQNTDGFPEDYTMAPTDAPMLFSQFGYNIGFWPQEYVALVGNLVSYKFHTAGGHFAGLENPPALIEDIREMGDHYVGGGPKSPSNSFVNQAEGIAY</sequence>
<protein>
    <submittedName>
        <fullName evidence="7">Alpha/Beta hydrolase protein</fullName>
    </submittedName>
</protein>
<dbReference type="SUPFAM" id="SSF53474">
    <property type="entry name" value="alpha/beta-Hydrolases"/>
    <property type="match status" value="1"/>
</dbReference>